<sequence length="589" mass="61906">MLPSSAKAGLGFFLLLVVKAQDTIVDGIRDADGCAVTFTAVDPRTGVTTNYRALSNSPNGLGVTGGCINTLTGARTDALSCLGTLATCDITDTPIPCPPWNGTGTTDPPPTEFEDQFGCTPGYRSYDSIQDINKIYRSTNTDLIGTAGTCTPSGSGTSVPALTCLNTYGDPTRSCSYPSVNNVVANGTLATCLASDSPCPPWNQQPFTNIDSPEKCRLRVQRLGSFCDIVDVVSGSRGSLCTKDPTEVSTALIAIRDFVLAQGQFDPAKAPRFNQFNIAVGSVFGIQFGDTLLVPEDEFAVQVLGLYRLGCSAKSAAGLDRGDPSGASAVCIESWFNNDAFIDCERALKVRELSGKSTQNLPSRFLPRDVNLCSQALSFLPTQRDCELSQGVPDCSLTIEDHLEAGVTQADAQVLVDTCPTLFSLRDSFNKACQLRQAVADLEPDCSSGGNMTSTTSSTTKPYPSSNATIYPVCNHNGSGCPPSTTKFDPHTAIQTIYPACNHNGLGCSPPTTKLDTHAPIHIIPGGSPLANGKPTSAADGLHQPSNSVADEMPGSPTQTVVTFTGTAAGLRPVSFLLAGELLILGFYF</sequence>
<feature type="chain" id="PRO_5034261015" evidence="2">
    <location>
        <begin position="21"/>
        <end position="589"/>
    </location>
</feature>
<organism evidence="3 4">
    <name type="scientific">Cadophora malorum</name>
    <dbReference type="NCBI Taxonomy" id="108018"/>
    <lineage>
        <taxon>Eukaryota</taxon>
        <taxon>Fungi</taxon>
        <taxon>Dikarya</taxon>
        <taxon>Ascomycota</taxon>
        <taxon>Pezizomycotina</taxon>
        <taxon>Leotiomycetes</taxon>
        <taxon>Helotiales</taxon>
        <taxon>Ploettnerulaceae</taxon>
        <taxon>Cadophora</taxon>
    </lineage>
</organism>
<feature type="region of interest" description="Disordered" evidence="1">
    <location>
        <begin position="529"/>
        <end position="554"/>
    </location>
</feature>
<keyword evidence="2" id="KW-0732">Signal</keyword>
<evidence type="ECO:0000256" key="2">
    <source>
        <dbReference type="SAM" id="SignalP"/>
    </source>
</evidence>
<dbReference type="AlphaFoldDB" id="A0A8H7W9W9"/>
<comment type="caution">
    <text evidence="3">The sequence shown here is derived from an EMBL/GenBank/DDBJ whole genome shotgun (WGS) entry which is preliminary data.</text>
</comment>
<keyword evidence="4" id="KW-1185">Reference proteome</keyword>
<evidence type="ECO:0000256" key="1">
    <source>
        <dbReference type="SAM" id="MobiDB-lite"/>
    </source>
</evidence>
<dbReference type="Proteomes" id="UP000664132">
    <property type="component" value="Unassembled WGS sequence"/>
</dbReference>
<name>A0A8H7W9W9_9HELO</name>
<protein>
    <submittedName>
        <fullName evidence="3">Uncharacterized protein</fullName>
    </submittedName>
</protein>
<reference evidence="3" key="1">
    <citation type="submission" date="2021-02" db="EMBL/GenBank/DDBJ databases">
        <title>Genome sequence Cadophora malorum strain M34.</title>
        <authorList>
            <person name="Stefanovic E."/>
            <person name="Vu D."/>
            <person name="Scully C."/>
            <person name="Dijksterhuis J."/>
            <person name="Roader J."/>
            <person name="Houbraken J."/>
        </authorList>
    </citation>
    <scope>NUCLEOTIDE SEQUENCE</scope>
    <source>
        <strain evidence="3">M34</strain>
    </source>
</reference>
<evidence type="ECO:0000313" key="4">
    <source>
        <dbReference type="Proteomes" id="UP000664132"/>
    </source>
</evidence>
<proteinExistence type="predicted"/>
<accession>A0A8H7W9W9</accession>
<feature type="signal peptide" evidence="2">
    <location>
        <begin position="1"/>
        <end position="20"/>
    </location>
</feature>
<dbReference type="EMBL" id="JAFJYH010000068">
    <property type="protein sequence ID" value="KAG4421272.1"/>
    <property type="molecule type" value="Genomic_DNA"/>
</dbReference>
<evidence type="ECO:0000313" key="3">
    <source>
        <dbReference type="EMBL" id="KAG4421272.1"/>
    </source>
</evidence>
<dbReference type="OrthoDB" id="10545193at2759"/>
<gene>
    <name evidence="3" type="ORF">IFR04_005574</name>
</gene>